<dbReference type="Gene3D" id="3.40.50.10190">
    <property type="entry name" value="BRCT domain"/>
    <property type="match status" value="1"/>
</dbReference>
<dbReference type="Proteomes" id="UP000030854">
    <property type="component" value="Unassembled WGS sequence"/>
</dbReference>
<dbReference type="InterPro" id="IPR036420">
    <property type="entry name" value="BRCT_dom_sf"/>
</dbReference>
<dbReference type="InterPro" id="IPR038104">
    <property type="entry name" value="Rap1_C_sf"/>
</dbReference>
<comment type="subcellular location">
    <subcellularLocation>
        <location evidence="8">Nucleus</location>
    </subcellularLocation>
    <subcellularLocation>
        <location evidence="8">Chromosome</location>
        <location evidence="8">Telomere</location>
    </subcellularLocation>
</comment>
<dbReference type="PROSITE" id="PS50172">
    <property type="entry name" value="BRCT"/>
    <property type="match status" value="1"/>
</dbReference>
<evidence type="ECO:0000256" key="4">
    <source>
        <dbReference type="ARBA" id="ARBA00023015"/>
    </source>
</evidence>
<dbReference type="Pfam" id="PF16589">
    <property type="entry name" value="BRCT_2"/>
    <property type="match status" value="1"/>
</dbReference>
<name>A0A0B1P292_UNCNE</name>
<dbReference type="Pfam" id="PF01388">
    <property type="entry name" value="ARID"/>
    <property type="match status" value="1"/>
</dbReference>
<sequence>MHALIAATVMPVVSEDFNQSRPLFNGKKFLVYQRIPQKSEIVEMIKANGGSIAKIEHDADIIITDHALGHPRQNSIDWKYIRDSVQNGKLEDIEKYRALPNGTSLHNIEHKYPKKIKRTPFTSEDDRVLWEFCTKDNVIKKGSKGNTIFEKLEKINGRHTSQAWRARWTKYVSSNPPRGISEMDRENHIWPCENIEHNANSTRSKNPNLVNEINPISYENQQNEVVDSLISQITCQDRTDDPKQNVFTDSEINQLFDAYSEILSAPEEKKSEAWTSWAKLNPTHKAEEWKTQFYEYVMPRQEALIAKYQRMRKRSYATERYQFPSVMQPSTKNVLKETEIEVRSPQSIKSLEQLAGNPNELSEDYVFFSEVQVLLSDHMLHNEDFFKQSLQYLADELGLEVNFNPQIGEREIPLMKLWKTVQSLEFGGSKEMKVDNDWQRLAKSLGFIDHITMVAQELKDCYNEILADLEHLRHEFLMEMPFSSMQKKVLIEKLPQFISHQSSDDYTDSEIMDNLPRETQFLCNDSIDLDTPRTPEEPQKLGKKRSLDLVSSHKKFIPNKRQRISDGKNKVLEIPSTPESIINFNQNSYLNQENSLELINLSQNFNEIEVLSPSPSNFRLDTRKSISNKSISPPVMEPEKQSNCYAGIDQIFDSRSNSKSLDTTEIDQKFRSHGEKRKKKPSAANSVQIVRDSIENSTEKSFSLHDGISSYTIKKKLSALSLSENESRENSPCPEKGDKRIVDQNISSLTLQEEGELQAHKEEKSKLDEFVENQIVLGFSIKTIIRALEATSMAIGPTSHIDTVLKTIEKTDCIPEDLPGVWTTSDDELLKQAILSLSSSSSYTDSKIMKPLYRKHGEINVQLRQDYWRFMEILNQEQMITTDDGS</sequence>
<dbReference type="InterPro" id="IPR001606">
    <property type="entry name" value="ARID_dom"/>
</dbReference>
<gene>
    <name evidence="12" type="ORF">EV44_g2976</name>
</gene>
<dbReference type="AlphaFoldDB" id="A0A0B1P292"/>
<protein>
    <recommendedName>
        <fullName evidence="8">DNA-binding protein RAP1</fullName>
    </recommendedName>
</protein>
<dbReference type="SUPFAM" id="SSF46774">
    <property type="entry name" value="ARID-like"/>
    <property type="match status" value="1"/>
</dbReference>
<evidence type="ECO:0000256" key="5">
    <source>
        <dbReference type="ARBA" id="ARBA00023159"/>
    </source>
</evidence>
<dbReference type="Gene3D" id="1.10.10.2170">
    <property type="match status" value="1"/>
</dbReference>
<proteinExistence type="inferred from homology"/>
<comment type="similarity">
    <text evidence="1 8">Belongs to the RAP1 family.</text>
</comment>
<evidence type="ECO:0000256" key="8">
    <source>
        <dbReference type="RuleBase" id="RU367107"/>
    </source>
</evidence>
<dbReference type="OMA" id="WKYITDS"/>
<feature type="region of interest" description="Disordered" evidence="9">
    <location>
        <begin position="526"/>
        <end position="545"/>
    </location>
</feature>
<comment type="function">
    <text evidence="8">Involved in the regulation of telomere length, clustering and has a specific role in telomere position effect (TPE).</text>
</comment>
<dbReference type="InterPro" id="IPR009057">
    <property type="entry name" value="Homeodomain-like_sf"/>
</dbReference>
<dbReference type="EMBL" id="JNVN01002878">
    <property type="protein sequence ID" value="KHJ31455.1"/>
    <property type="molecule type" value="Genomic_DNA"/>
</dbReference>
<feature type="region of interest" description="Disordered" evidence="9">
    <location>
        <begin position="670"/>
        <end position="690"/>
    </location>
</feature>
<comment type="caution">
    <text evidence="12">The sequence shown here is derived from an EMBL/GenBank/DDBJ whole genome shotgun (WGS) entry which is preliminary data.</text>
</comment>
<dbReference type="PROSITE" id="PS51011">
    <property type="entry name" value="ARID"/>
    <property type="match status" value="1"/>
</dbReference>
<evidence type="ECO:0000313" key="13">
    <source>
        <dbReference type="Proteomes" id="UP000030854"/>
    </source>
</evidence>
<keyword evidence="4" id="KW-0805">Transcription regulation</keyword>
<dbReference type="Gene3D" id="1.10.10.60">
    <property type="entry name" value="Homeodomain-like"/>
    <property type="match status" value="1"/>
</dbReference>
<dbReference type="InterPro" id="IPR001357">
    <property type="entry name" value="BRCT_dom"/>
</dbReference>
<keyword evidence="3 8" id="KW-0779">Telomere</keyword>
<keyword evidence="5" id="KW-0010">Activator</keyword>
<dbReference type="CDD" id="cd11655">
    <property type="entry name" value="rap1_myb-like"/>
    <property type="match status" value="1"/>
</dbReference>
<dbReference type="SMART" id="SM00501">
    <property type="entry name" value="BRIGHT"/>
    <property type="match status" value="1"/>
</dbReference>
<dbReference type="InterPro" id="IPR021661">
    <property type="entry name" value="Rap1_C"/>
</dbReference>
<comment type="subunit">
    <text evidence="8">Homodimer.</text>
</comment>
<keyword evidence="6" id="KW-0804">Transcription</keyword>
<dbReference type="PANTHER" id="PTHR16466:SF6">
    <property type="entry name" value="TELOMERIC REPEAT-BINDING FACTOR 2-INTERACTING PROTEIN 1"/>
    <property type="match status" value="1"/>
</dbReference>
<evidence type="ECO:0000313" key="12">
    <source>
        <dbReference type="EMBL" id="KHJ31455.1"/>
    </source>
</evidence>
<dbReference type="HOGENOM" id="CLU_006783_1_0_1"/>
<dbReference type="GO" id="GO:0070187">
    <property type="term" value="C:shelterin complex"/>
    <property type="evidence" value="ECO:0007669"/>
    <property type="project" value="TreeGrafter"/>
</dbReference>
<organism evidence="12 13">
    <name type="scientific">Uncinula necator</name>
    <name type="common">Grape powdery mildew</name>
    <dbReference type="NCBI Taxonomy" id="52586"/>
    <lineage>
        <taxon>Eukaryota</taxon>
        <taxon>Fungi</taxon>
        <taxon>Dikarya</taxon>
        <taxon>Ascomycota</taxon>
        <taxon>Pezizomycotina</taxon>
        <taxon>Leotiomycetes</taxon>
        <taxon>Erysiphales</taxon>
        <taxon>Erysiphaceae</taxon>
        <taxon>Erysiphe</taxon>
    </lineage>
</organism>
<dbReference type="PANTHER" id="PTHR16466">
    <property type="entry name" value="TELOMERE REPEAT-BINDING FACTOR 2-INTERACTING PROTEIN 1"/>
    <property type="match status" value="1"/>
</dbReference>
<evidence type="ECO:0000256" key="1">
    <source>
        <dbReference type="ARBA" id="ARBA00010467"/>
    </source>
</evidence>
<keyword evidence="2 8" id="KW-0158">Chromosome</keyword>
<dbReference type="InterPro" id="IPR015010">
    <property type="entry name" value="TERF2IP_Myb"/>
</dbReference>
<dbReference type="CDD" id="cd16100">
    <property type="entry name" value="ARID"/>
    <property type="match status" value="1"/>
</dbReference>
<dbReference type="InterPro" id="IPR036431">
    <property type="entry name" value="ARID_dom_sf"/>
</dbReference>
<feature type="domain" description="ARID" evidence="11">
    <location>
        <begin position="380"/>
        <end position="474"/>
    </location>
</feature>
<dbReference type="STRING" id="52586.A0A0B1P292"/>
<evidence type="ECO:0000256" key="2">
    <source>
        <dbReference type="ARBA" id="ARBA00022454"/>
    </source>
</evidence>
<dbReference type="GO" id="GO:0042162">
    <property type="term" value="F:telomeric DNA binding"/>
    <property type="evidence" value="ECO:0007669"/>
    <property type="project" value="TreeGrafter"/>
</dbReference>
<dbReference type="Gene3D" id="1.10.150.60">
    <property type="entry name" value="ARID DNA-binding domain"/>
    <property type="match status" value="1"/>
</dbReference>
<dbReference type="Pfam" id="PF11626">
    <property type="entry name" value="Rap1_C"/>
    <property type="match status" value="1"/>
</dbReference>
<dbReference type="SUPFAM" id="SSF46689">
    <property type="entry name" value="Homeodomain-like"/>
    <property type="match status" value="1"/>
</dbReference>
<evidence type="ECO:0000259" key="11">
    <source>
        <dbReference type="PROSITE" id="PS51011"/>
    </source>
</evidence>
<feature type="compositionally biased region" description="Basic and acidic residues" evidence="9">
    <location>
        <begin position="530"/>
        <end position="540"/>
    </location>
</feature>
<dbReference type="SMART" id="SM01014">
    <property type="entry name" value="ARID"/>
    <property type="match status" value="1"/>
</dbReference>
<keyword evidence="13" id="KW-1185">Reference proteome</keyword>
<feature type="domain" description="BRCT" evidence="10">
    <location>
        <begin position="19"/>
        <end position="98"/>
    </location>
</feature>
<evidence type="ECO:0000256" key="7">
    <source>
        <dbReference type="ARBA" id="ARBA00023242"/>
    </source>
</evidence>
<evidence type="ECO:0000256" key="6">
    <source>
        <dbReference type="ARBA" id="ARBA00023163"/>
    </source>
</evidence>
<evidence type="ECO:0000256" key="9">
    <source>
        <dbReference type="SAM" id="MobiDB-lite"/>
    </source>
</evidence>
<accession>A0A0B1P292</accession>
<evidence type="ECO:0000256" key="3">
    <source>
        <dbReference type="ARBA" id="ARBA00022895"/>
    </source>
</evidence>
<keyword evidence="7 8" id="KW-0539">Nucleus</keyword>
<dbReference type="GO" id="GO:0010833">
    <property type="term" value="P:telomere maintenance via telomere lengthening"/>
    <property type="evidence" value="ECO:0007669"/>
    <property type="project" value="UniProtKB-UniRule"/>
</dbReference>
<dbReference type="InterPro" id="IPR039595">
    <property type="entry name" value="TE2IP/Rap1"/>
</dbReference>
<dbReference type="SUPFAM" id="SSF52113">
    <property type="entry name" value="BRCT domain"/>
    <property type="match status" value="1"/>
</dbReference>
<reference evidence="12 13" key="1">
    <citation type="journal article" date="2014" name="BMC Genomics">
        <title>Adaptive genomic structural variation in the grape powdery mildew pathogen, Erysiphe necator.</title>
        <authorList>
            <person name="Jones L."/>
            <person name="Riaz S."/>
            <person name="Morales-Cruz A."/>
            <person name="Amrine K.C."/>
            <person name="McGuire B."/>
            <person name="Gubler W.D."/>
            <person name="Walker M.A."/>
            <person name="Cantu D."/>
        </authorList>
    </citation>
    <scope>NUCLEOTIDE SEQUENCE [LARGE SCALE GENOMIC DNA]</scope>
    <source>
        <strain evidence="13">c</strain>
    </source>
</reference>
<dbReference type="Pfam" id="PF08914">
    <property type="entry name" value="Myb_Rap1"/>
    <property type="match status" value="1"/>
</dbReference>
<dbReference type="GO" id="GO:0031848">
    <property type="term" value="P:protection from non-homologous end joining at telomere"/>
    <property type="evidence" value="ECO:0007669"/>
    <property type="project" value="TreeGrafter"/>
</dbReference>
<evidence type="ECO:0000259" key="10">
    <source>
        <dbReference type="PROSITE" id="PS50172"/>
    </source>
</evidence>